<feature type="domain" description="F-box/LRR-repeat protein 15-like leucin rich repeat" evidence="2">
    <location>
        <begin position="2"/>
        <end position="146"/>
    </location>
</feature>
<evidence type="ECO:0000259" key="2">
    <source>
        <dbReference type="Pfam" id="PF25372"/>
    </source>
</evidence>
<dbReference type="PANTHER" id="PTHR13382:SF21">
    <property type="entry name" value="OS12G0601000 PROTEIN"/>
    <property type="match status" value="1"/>
</dbReference>
<dbReference type="SUPFAM" id="SSF52047">
    <property type="entry name" value="RNI-like"/>
    <property type="match status" value="1"/>
</dbReference>
<evidence type="ECO:0000313" key="3">
    <source>
        <dbReference type="EMBL" id="NDV37630.1"/>
    </source>
</evidence>
<name>A0A6B2LLD2_9EUKA</name>
<sequence length="182" mass="20743">MQKVDLSLCHLITDSALSLFLDYPALHTLNLSGCIGLTDKIVEHLESLLNLKHLTLYRCQQLTDEGISKLFYCKFQLEYLSLSHLYNLTDCAFQNIAAQGQLVELNVRYTKITDDGIKYFLGLKNLKILILYFCENITKDTLKKLQTLPKLEEVNCRYTKVKAGAGCQFMLNNRITVIAGDK</sequence>
<dbReference type="GO" id="GO:0005737">
    <property type="term" value="C:cytoplasm"/>
    <property type="evidence" value="ECO:0007669"/>
    <property type="project" value="TreeGrafter"/>
</dbReference>
<dbReference type="Pfam" id="PF25372">
    <property type="entry name" value="DUF7885"/>
    <property type="match status" value="1"/>
</dbReference>
<evidence type="ECO:0000256" key="1">
    <source>
        <dbReference type="ARBA" id="ARBA00022786"/>
    </source>
</evidence>
<dbReference type="AlphaFoldDB" id="A0A6B2LLD2"/>
<keyword evidence="1" id="KW-0833">Ubl conjugation pathway</keyword>
<dbReference type="SMART" id="SM00367">
    <property type="entry name" value="LRR_CC"/>
    <property type="match status" value="5"/>
</dbReference>
<dbReference type="InterPro" id="IPR050648">
    <property type="entry name" value="F-box_LRR-repeat"/>
</dbReference>
<dbReference type="EMBL" id="GIBP01008661">
    <property type="protein sequence ID" value="NDV37630.1"/>
    <property type="molecule type" value="Transcribed_RNA"/>
</dbReference>
<dbReference type="InterPro" id="IPR006553">
    <property type="entry name" value="Leu-rich_rpt_Cys-con_subtyp"/>
</dbReference>
<dbReference type="PANTHER" id="PTHR13382">
    <property type="entry name" value="MITOCHONDRIAL ATP SYNTHASE COUPLING FACTOR B"/>
    <property type="match status" value="1"/>
</dbReference>
<accession>A0A6B2LLD2</accession>
<dbReference type="InterPro" id="IPR032675">
    <property type="entry name" value="LRR_dom_sf"/>
</dbReference>
<organism evidence="3">
    <name type="scientific">Arcella intermedia</name>
    <dbReference type="NCBI Taxonomy" id="1963864"/>
    <lineage>
        <taxon>Eukaryota</taxon>
        <taxon>Amoebozoa</taxon>
        <taxon>Tubulinea</taxon>
        <taxon>Elardia</taxon>
        <taxon>Arcellinida</taxon>
        <taxon>Sphaerothecina</taxon>
        <taxon>Arcellidae</taxon>
        <taxon>Arcella</taxon>
    </lineage>
</organism>
<protein>
    <recommendedName>
        <fullName evidence="2">F-box/LRR-repeat protein 15-like leucin rich repeat domain-containing protein</fullName>
    </recommendedName>
</protein>
<dbReference type="InterPro" id="IPR057207">
    <property type="entry name" value="FBXL15_LRR"/>
</dbReference>
<reference evidence="3" key="1">
    <citation type="journal article" date="2020" name="J. Eukaryot. Microbiol.">
        <title>De novo Sequencing, Assembly and Annotation of the Transcriptome for the Free-Living Testate Amoeba Arcella intermedia.</title>
        <authorList>
            <person name="Ribeiro G.M."/>
            <person name="Porfirio-Sousa A.L."/>
            <person name="Maurer-Alcala X.X."/>
            <person name="Katz L.A."/>
            <person name="Lahr D.J.G."/>
        </authorList>
    </citation>
    <scope>NUCLEOTIDE SEQUENCE</scope>
</reference>
<dbReference type="Gene3D" id="3.80.10.10">
    <property type="entry name" value="Ribonuclease Inhibitor"/>
    <property type="match status" value="1"/>
</dbReference>
<proteinExistence type="predicted"/>